<keyword evidence="1" id="KW-0175">Coiled coil</keyword>
<gene>
    <name evidence="4" type="ORF">J0M35_17755</name>
</gene>
<dbReference type="Proteomes" id="UP000664277">
    <property type="component" value="Unassembled WGS sequence"/>
</dbReference>
<comment type="caution">
    <text evidence="4">The sequence shown here is derived from an EMBL/GenBank/DDBJ whole genome shotgun (WGS) entry which is preliminary data.</text>
</comment>
<accession>A0A8J7P8T0</accession>
<dbReference type="EMBL" id="JAFLCK010000033">
    <property type="protein sequence ID" value="MBN8662219.1"/>
    <property type="molecule type" value="Genomic_DNA"/>
</dbReference>
<protein>
    <recommendedName>
        <fullName evidence="6">Chromosome partition protein Smc</fullName>
    </recommendedName>
</protein>
<organism evidence="4 5">
    <name type="scientific">Candidatus Obscuribacter phosphatis</name>
    <dbReference type="NCBI Taxonomy" id="1906157"/>
    <lineage>
        <taxon>Bacteria</taxon>
        <taxon>Bacillati</taxon>
        <taxon>Candidatus Melainabacteria</taxon>
        <taxon>Candidatus Obscuribacterales</taxon>
        <taxon>Candidatus Obscuribacteraceae</taxon>
        <taxon>Candidatus Obscuribacter</taxon>
    </lineage>
</organism>
<feature type="chain" id="PRO_5035154382" description="Chromosome partition protein Smc" evidence="3">
    <location>
        <begin position="29"/>
        <end position="258"/>
    </location>
</feature>
<dbReference type="AlphaFoldDB" id="A0A8J7P8T0"/>
<evidence type="ECO:0000313" key="4">
    <source>
        <dbReference type="EMBL" id="MBN8662219.1"/>
    </source>
</evidence>
<keyword evidence="3" id="KW-0732">Signal</keyword>
<evidence type="ECO:0000256" key="3">
    <source>
        <dbReference type="SAM" id="SignalP"/>
    </source>
</evidence>
<evidence type="ECO:0008006" key="6">
    <source>
        <dbReference type="Google" id="ProtNLM"/>
    </source>
</evidence>
<evidence type="ECO:0000256" key="2">
    <source>
        <dbReference type="SAM" id="MobiDB-lite"/>
    </source>
</evidence>
<feature type="region of interest" description="Disordered" evidence="2">
    <location>
        <begin position="238"/>
        <end position="258"/>
    </location>
</feature>
<feature type="coiled-coil region" evidence="1">
    <location>
        <begin position="64"/>
        <end position="101"/>
    </location>
</feature>
<feature type="signal peptide" evidence="3">
    <location>
        <begin position="1"/>
        <end position="28"/>
    </location>
</feature>
<evidence type="ECO:0000256" key="1">
    <source>
        <dbReference type="SAM" id="Coils"/>
    </source>
</evidence>
<feature type="coiled-coil region" evidence="1">
    <location>
        <begin position="154"/>
        <end position="233"/>
    </location>
</feature>
<reference evidence="4" key="1">
    <citation type="submission" date="2021-02" db="EMBL/GenBank/DDBJ databases">
        <title>Genome-Resolved Metagenomics of a Microbial Community Performing Photosynthetic Biological Nutrient Removal.</title>
        <authorList>
            <person name="Mcdaniel E.A."/>
        </authorList>
    </citation>
    <scope>NUCLEOTIDE SEQUENCE</scope>
    <source>
        <strain evidence="4">UWPOB_OBS1</strain>
    </source>
</reference>
<evidence type="ECO:0000313" key="5">
    <source>
        <dbReference type="Proteomes" id="UP000664277"/>
    </source>
</evidence>
<proteinExistence type="predicted"/>
<dbReference type="PROSITE" id="PS51257">
    <property type="entry name" value="PROKAR_LIPOPROTEIN"/>
    <property type="match status" value="1"/>
</dbReference>
<name>A0A8J7P8T0_9BACT</name>
<sequence length="258" mass="28775">MPKRLGRLLFSVGLLAWSQGLITSFACAAEPEVCQSASRIESARELLAEGKDFRLNASQSSVNMQDAIRKARGLNEQARKLQASQADLDQYNRDLKAFKAHVDAYRAHMQQVGRDLGHCRASEKAYAEHVRKYSLHTDQFHMPNVPPPHICEELQLSEEENAKMANQLRNDRDRLARAEAELAQSEARLNDKVAENDHADRALLNRSRLAEEEKKLSSEFAALKTELELLNTQHGVLRGKAPSASGGLGQVKGKVRGK</sequence>